<evidence type="ECO:0000313" key="3">
    <source>
        <dbReference type="Proteomes" id="UP000775213"/>
    </source>
</evidence>
<dbReference type="Pfam" id="PF05176">
    <property type="entry name" value="ATP-synt_10"/>
    <property type="match status" value="1"/>
</dbReference>
<organism evidence="2 3">
    <name type="scientific">Dendrobium chrysotoxum</name>
    <name type="common">Orchid</name>
    <dbReference type="NCBI Taxonomy" id="161865"/>
    <lineage>
        <taxon>Eukaryota</taxon>
        <taxon>Viridiplantae</taxon>
        <taxon>Streptophyta</taxon>
        <taxon>Embryophyta</taxon>
        <taxon>Tracheophyta</taxon>
        <taxon>Spermatophyta</taxon>
        <taxon>Magnoliopsida</taxon>
        <taxon>Liliopsida</taxon>
        <taxon>Asparagales</taxon>
        <taxon>Orchidaceae</taxon>
        <taxon>Epidendroideae</taxon>
        <taxon>Malaxideae</taxon>
        <taxon>Dendrobiinae</taxon>
        <taxon>Dendrobium</taxon>
    </lineage>
</organism>
<dbReference type="AlphaFoldDB" id="A0AAV7FN14"/>
<proteinExistence type="predicted"/>
<feature type="chain" id="PRO_5043877026" description="AT1G08220-like protein" evidence="1">
    <location>
        <begin position="19"/>
        <end position="293"/>
    </location>
</feature>
<name>A0AAV7FN14_DENCH</name>
<evidence type="ECO:0008006" key="4">
    <source>
        <dbReference type="Google" id="ProtNLM"/>
    </source>
</evidence>
<comment type="caution">
    <text evidence="2">The sequence shown here is derived from an EMBL/GenBank/DDBJ whole genome shotgun (WGS) entry which is preliminary data.</text>
</comment>
<dbReference type="GO" id="GO:0005743">
    <property type="term" value="C:mitochondrial inner membrane"/>
    <property type="evidence" value="ECO:0007669"/>
    <property type="project" value="TreeGrafter"/>
</dbReference>
<evidence type="ECO:0000256" key="1">
    <source>
        <dbReference type="SAM" id="SignalP"/>
    </source>
</evidence>
<accession>A0AAV7FN14</accession>
<dbReference type="Proteomes" id="UP000775213">
    <property type="component" value="Unassembled WGS sequence"/>
</dbReference>
<dbReference type="PANTHER" id="PTHR28106">
    <property type="entry name" value="MITOCHONDRIAL ATPASE COMPLEX SUBUNIT ATP10"/>
    <property type="match status" value="1"/>
</dbReference>
<keyword evidence="1" id="KW-0732">Signal</keyword>
<evidence type="ECO:0000313" key="2">
    <source>
        <dbReference type="EMBL" id="KAH0450989.1"/>
    </source>
</evidence>
<reference evidence="2 3" key="1">
    <citation type="journal article" date="2021" name="Hortic Res">
        <title>Chromosome-scale assembly of the Dendrobium chrysotoxum genome enhances the understanding of orchid evolution.</title>
        <authorList>
            <person name="Zhang Y."/>
            <person name="Zhang G.Q."/>
            <person name="Zhang D."/>
            <person name="Liu X.D."/>
            <person name="Xu X.Y."/>
            <person name="Sun W.H."/>
            <person name="Yu X."/>
            <person name="Zhu X."/>
            <person name="Wang Z.W."/>
            <person name="Zhao X."/>
            <person name="Zhong W.Y."/>
            <person name="Chen H."/>
            <person name="Yin W.L."/>
            <person name="Huang T."/>
            <person name="Niu S.C."/>
            <person name="Liu Z.J."/>
        </authorList>
    </citation>
    <scope>NUCLEOTIDE SEQUENCE [LARGE SCALE GENOMIC DNA]</scope>
    <source>
        <strain evidence="2">Lindl</strain>
    </source>
</reference>
<keyword evidence="3" id="KW-1185">Reference proteome</keyword>
<dbReference type="GO" id="GO:0033615">
    <property type="term" value="P:mitochondrial proton-transporting ATP synthase complex assembly"/>
    <property type="evidence" value="ECO:0007669"/>
    <property type="project" value="TreeGrafter"/>
</dbReference>
<dbReference type="EMBL" id="JAGFBR010000018">
    <property type="protein sequence ID" value="KAH0450989.1"/>
    <property type="molecule type" value="Genomic_DNA"/>
</dbReference>
<gene>
    <name evidence="2" type="ORF">IEQ34_021681</name>
</gene>
<dbReference type="PANTHER" id="PTHR28106:SF1">
    <property type="entry name" value="MITOCHONDRIAL ATPASE COMPLEX SUBUNIT ATP10"/>
    <property type="match status" value="1"/>
</dbReference>
<protein>
    <recommendedName>
        <fullName evidence="4">AT1G08220-like protein</fullName>
    </recommendedName>
</protein>
<sequence>MTAKLLGRLLQLPTAASALLAPGKILPAAYTAVGSLHPDQHGWISFQRHFFDLQKMVDKEAIKKEKDRLKDELSRGYFADFSEIHKNSGKIAPANKTLIPSMAAAMFPDIVVYCSDGRRLKLPLSDQNVNNHSTEIKASATLLCLSFRASSQRMAESWTAPFLETLDASTNVQVYEVKRKRWKIHLHARPRKKVDIQVQLKVVSFIESWLLSLNPMKNIFLKIARSSSNPLRRIAYSFGDHYDLRKELQILNLLTGYIFLLDRHGRIRWQGFGSATTEEVSSLVSCATLLLEE</sequence>
<dbReference type="InterPro" id="IPR007849">
    <property type="entry name" value="ATP10"/>
</dbReference>
<feature type="signal peptide" evidence="1">
    <location>
        <begin position="1"/>
        <end position="18"/>
    </location>
</feature>